<dbReference type="VEuPathDB" id="FungiDB:A1O9_12756"/>
<dbReference type="HOGENOM" id="CLU_090380_0_0_1"/>
<sequence>MQLHRNVNGQSFYQVPTQIESDLHFKPTTAHLTTSTIMVQYDPFAPLFVNTDLPLREKHTDSTSGNTTPSLLDSPTSMNSSLDITKRAAPRSHVEGPAVHPQLRRLSSSHGSFHQYCSKCHMRRSSQDRVVKDKHDHSPEPELWDGFCPDIAMPTQDVPRPSVHHTRRHSGLCPESIAHLDRSESQGSPAKVHVKPQPCRHTSHDYHHECHCEGITPVDNLTERYGLVDEPFEMEIERRRSIEKQAMDKVADIMHEELIADMEARQGRL</sequence>
<name>A0A072NUS4_9EURO</name>
<evidence type="ECO:0000256" key="1">
    <source>
        <dbReference type="SAM" id="MobiDB-lite"/>
    </source>
</evidence>
<evidence type="ECO:0000313" key="2">
    <source>
        <dbReference type="EMBL" id="KEF51142.1"/>
    </source>
</evidence>
<dbReference type="GeneID" id="25287650"/>
<reference evidence="2 3" key="1">
    <citation type="submission" date="2013-03" db="EMBL/GenBank/DDBJ databases">
        <title>The Genome Sequence of Exophiala aquamarina CBS 119918.</title>
        <authorList>
            <consortium name="The Broad Institute Genomics Platform"/>
            <person name="Cuomo C."/>
            <person name="de Hoog S."/>
            <person name="Gorbushina A."/>
            <person name="Walker B."/>
            <person name="Young S.K."/>
            <person name="Zeng Q."/>
            <person name="Gargeya S."/>
            <person name="Fitzgerald M."/>
            <person name="Haas B."/>
            <person name="Abouelleil A."/>
            <person name="Allen A.W."/>
            <person name="Alvarado L."/>
            <person name="Arachchi H.M."/>
            <person name="Berlin A.M."/>
            <person name="Chapman S.B."/>
            <person name="Gainer-Dewar J."/>
            <person name="Goldberg J."/>
            <person name="Griggs A."/>
            <person name="Gujja S."/>
            <person name="Hansen M."/>
            <person name="Howarth C."/>
            <person name="Imamovic A."/>
            <person name="Ireland A."/>
            <person name="Larimer J."/>
            <person name="McCowan C."/>
            <person name="Murphy C."/>
            <person name="Pearson M."/>
            <person name="Poon T.W."/>
            <person name="Priest M."/>
            <person name="Roberts A."/>
            <person name="Saif S."/>
            <person name="Shea T."/>
            <person name="Sisk P."/>
            <person name="Sykes S."/>
            <person name="Wortman J."/>
            <person name="Nusbaum C."/>
            <person name="Birren B."/>
        </authorList>
    </citation>
    <scope>NUCLEOTIDE SEQUENCE [LARGE SCALE GENOMIC DNA]</scope>
    <source>
        <strain evidence="2 3">CBS 119918</strain>
    </source>
</reference>
<feature type="region of interest" description="Disordered" evidence="1">
    <location>
        <begin position="58"/>
        <end position="99"/>
    </location>
</feature>
<dbReference type="OrthoDB" id="4104889at2759"/>
<evidence type="ECO:0000313" key="3">
    <source>
        <dbReference type="Proteomes" id="UP000027920"/>
    </source>
</evidence>
<comment type="caution">
    <text evidence="2">The sequence shown here is derived from an EMBL/GenBank/DDBJ whole genome shotgun (WGS) entry which is preliminary data.</text>
</comment>
<proteinExistence type="predicted"/>
<feature type="region of interest" description="Disordered" evidence="1">
    <location>
        <begin position="180"/>
        <end position="200"/>
    </location>
</feature>
<dbReference type="Proteomes" id="UP000027920">
    <property type="component" value="Unassembled WGS sequence"/>
</dbReference>
<accession>A0A072NUS4</accession>
<protein>
    <submittedName>
        <fullName evidence="2">Uncharacterized protein</fullName>
    </submittedName>
</protein>
<feature type="compositionally biased region" description="Polar residues" evidence="1">
    <location>
        <begin position="62"/>
        <end position="83"/>
    </location>
</feature>
<keyword evidence="3" id="KW-1185">Reference proteome</keyword>
<dbReference type="EMBL" id="AMGV01000027">
    <property type="protein sequence ID" value="KEF51142.1"/>
    <property type="molecule type" value="Genomic_DNA"/>
</dbReference>
<dbReference type="AlphaFoldDB" id="A0A072NUS4"/>
<dbReference type="RefSeq" id="XP_013253732.1">
    <property type="nucleotide sequence ID" value="XM_013398278.1"/>
</dbReference>
<gene>
    <name evidence="2" type="ORF">A1O9_12756</name>
</gene>
<organism evidence="2 3">
    <name type="scientific">Exophiala aquamarina CBS 119918</name>
    <dbReference type="NCBI Taxonomy" id="1182545"/>
    <lineage>
        <taxon>Eukaryota</taxon>
        <taxon>Fungi</taxon>
        <taxon>Dikarya</taxon>
        <taxon>Ascomycota</taxon>
        <taxon>Pezizomycotina</taxon>
        <taxon>Eurotiomycetes</taxon>
        <taxon>Chaetothyriomycetidae</taxon>
        <taxon>Chaetothyriales</taxon>
        <taxon>Herpotrichiellaceae</taxon>
        <taxon>Exophiala</taxon>
    </lineage>
</organism>